<gene>
    <name evidence="2" type="ORF">RRF57_002827</name>
</gene>
<evidence type="ECO:0000256" key="1">
    <source>
        <dbReference type="SAM" id="MobiDB-lite"/>
    </source>
</evidence>
<dbReference type="EMBL" id="JAWHQM010000005">
    <property type="protein sequence ID" value="KAK5627112.1"/>
    <property type="molecule type" value="Genomic_DNA"/>
</dbReference>
<comment type="caution">
    <text evidence="2">The sequence shown here is derived from an EMBL/GenBank/DDBJ whole genome shotgun (WGS) entry which is preliminary data.</text>
</comment>
<proteinExistence type="predicted"/>
<feature type="region of interest" description="Disordered" evidence="1">
    <location>
        <begin position="85"/>
        <end position="105"/>
    </location>
</feature>
<organism evidence="2 3">
    <name type="scientific">Xylaria bambusicola</name>
    <dbReference type="NCBI Taxonomy" id="326684"/>
    <lineage>
        <taxon>Eukaryota</taxon>
        <taxon>Fungi</taxon>
        <taxon>Dikarya</taxon>
        <taxon>Ascomycota</taxon>
        <taxon>Pezizomycotina</taxon>
        <taxon>Sordariomycetes</taxon>
        <taxon>Xylariomycetidae</taxon>
        <taxon>Xylariales</taxon>
        <taxon>Xylariaceae</taxon>
        <taxon>Xylaria</taxon>
    </lineage>
</organism>
<name>A0AAN7Z2U1_9PEZI</name>
<evidence type="ECO:0000313" key="2">
    <source>
        <dbReference type="EMBL" id="KAK5627112.1"/>
    </source>
</evidence>
<evidence type="ECO:0000313" key="3">
    <source>
        <dbReference type="Proteomes" id="UP001305414"/>
    </source>
</evidence>
<accession>A0AAN7Z2U1</accession>
<dbReference type="Proteomes" id="UP001305414">
    <property type="component" value="Unassembled WGS sequence"/>
</dbReference>
<keyword evidence="3" id="KW-1185">Reference proteome</keyword>
<protein>
    <submittedName>
        <fullName evidence="2">Uncharacterized protein</fullName>
    </submittedName>
</protein>
<sequence length="195" mass="22373">MIRHSSRNAAWVVGYQTRKGGDLMAYSNKTLASSIHRVPTGINGSLLRPFTIHLSAERRRDQGKVSADEHKDTLVAPLSLRPNEIFPERGKKKKKGDSYSAYGEHRKRARRCPEQMYNIIHSKCICILLLAKSESQAPKFPSKAPRDPTVRFSLARHGKRRFKMTTLARRLLSWLIFLHDESVHRNIRAKTLLAY</sequence>
<reference evidence="2 3" key="1">
    <citation type="submission" date="2023-10" db="EMBL/GenBank/DDBJ databases">
        <title>Draft genome sequence of Xylaria bambusicola isolate GMP-LS, the root and basal stem rot pathogen of sugarcane in Indonesia.</title>
        <authorList>
            <person name="Selvaraj P."/>
            <person name="Muralishankar V."/>
            <person name="Muruganantham S."/>
            <person name="Sp S."/>
            <person name="Haryani S."/>
            <person name="Lau K.J.X."/>
            <person name="Naqvi N.I."/>
        </authorList>
    </citation>
    <scope>NUCLEOTIDE SEQUENCE [LARGE SCALE GENOMIC DNA]</scope>
    <source>
        <strain evidence="2">GMP-LS</strain>
    </source>
</reference>
<dbReference type="AlphaFoldDB" id="A0AAN7Z2U1"/>